<dbReference type="PANTHER" id="PTHR36529">
    <property type="entry name" value="SLL1095 PROTEIN"/>
    <property type="match status" value="1"/>
</dbReference>
<dbReference type="PANTHER" id="PTHR36529:SF1">
    <property type="entry name" value="GLYCOSYLTRANSFERASE"/>
    <property type="match status" value="1"/>
</dbReference>
<organism evidence="1 2">
    <name type="scientific">Cellulophaga lytica (strain ATCC 23178 / DSM 7489 / JCM 8516 / NBRC 14961 / NCIMB 1423 / VKM B-1433 / Cy l20)</name>
    <dbReference type="NCBI Taxonomy" id="867900"/>
    <lineage>
        <taxon>Bacteria</taxon>
        <taxon>Pseudomonadati</taxon>
        <taxon>Bacteroidota</taxon>
        <taxon>Flavobacteriia</taxon>
        <taxon>Flavobacteriales</taxon>
        <taxon>Flavobacteriaceae</taxon>
        <taxon>Cellulophaga</taxon>
    </lineage>
</organism>
<protein>
    <recommendedName>
        <fullName evidence="3">Glycosyltransferase</fullName>
    </recommendedName>
</protein>
<gene>
    <name evidence="1" type="ordered locus">Celly_0805</name>
</gene>
<dbReference type="eggNOG" id="COG3222">
    <property type="taxonomic scope" value="Bacteria"/>
</dbReference>
<dbReference type="OrthoDB" id="9798250at2"/>
<dbReference type="RefSeq" id="WP_013620385.1">
    <property type="nucleotide sequence ID" value="NC_015167.1"/>
</dbReference>
<dbReference type="SUPFAM" id="SSF53448">
    <property type="entry name" value="Nucleotide-diphospho-sugar transferases"/>
    <property type="match status" value="1"/>
</dbReference>
<dbReference type="InterPro" id="IPR029044">
    <property type="entry name" value="Nucleotide-diphossugar_trans"/>
</dbReference>
<dbReference type="InterPro" id="IPR018641">
    <property type="entry name" value="Trfase_1_rSAM/seldom-assoc"/>
</dbReference>
<dbReference type="Pfam" id="PF09837">
    <property type="entry name" value="DUF2064"/>
    <property type="match status" value="1"/>
</dbReference>
<dbReference type="Gene3D" id="3.90.550.10">
    <property type="entry name" value="Spore Coat Polysaccharide Biosynthesis Protein SpsA, Chain A"/>
    <property type="match status" value="1"/>
</dbReference>
<evidence type="ECO:0008006" key="3">
    <source>
        <dbReference type="Google" id="ProtNLM"/>
    </source>
</evidence>
<proteinExistence type="predicted"/>
<dbReference type="AlphaFoldDB" id="F0RCG0"/>
<evidence type="ECO:0000313" key="1">
    <source>
        <dbReference type="EMBL" id="ADY28637.1"/>
    </source>
</evidence>
<dbReference type="Proteomes" id="UP000007487">
    <property type="component" value="Chromosome"/>
</dbReference>
<reference evidence="1 2" key="1">
    <citation type="journal article" date="2011" name="Stand. Genomic Sci.">
        <title>Complete genome sequence of Cellulophaga lytica type strain (LIM- 21).</title>
        <authorList>
            <person name="Pati A."/>
            <person name="Abt B."/>
            <person name="Teshima H."/>
            <person name="Nolan M."/>
            <person name="Lapidus A."/>
            <person name="Lucas S."/>
            <person name="Hammon N."/>
            <person name="Deshpande S."/>
            <person name="Cheng J.F."/>
            <person name="Tapia R."/>
            <person name="Han C."/>
            <person name="Goodwin L."/>
            <person name="Pitluck S."/>
            <person name="Liolios K."/>
            <person name="Pagani I."/>
            <person name="Mavromatis K."/>
            <person name="Ovchinikova G."/>
            <person name="Chen A."/>
            <person name="Palaniappan K."/>
            <person name="Land M."/>
            <person name="Hauser L."/>
            <person name="Jeffries C.D."/>
            <person name="Detter J.C."/>
            <person name="Brambilla E.M."/>
            <person name="Kannan K.P."/>
            <person name="Rohde M."/>
            <person name="Spring S."/>
            <person name="Goker M."/>
            <person name="Woyke T."/>
            <person name="Bristow J."/>
            <person name="Eisen J.A."/>
            <person name="Markowitz V."/>
            <person name="Hugenholtz P."/>
            <person name="Kyrpides N.C."/>
            <person name="Klenk H.P."/>
            <person name="Ivanova N."/>
        </authorList>
    </citation>
    <scope>NUCLEOTIDE SEQUENCE [LARGE SCALE GENOMIC DNA]</scope>
    <source>
        <strain evidence="2">ATCC 23178 / DSM 7489 / JCM 8516 / NBRC 14961 / NCIMB 1423 / VKM B-1433 / Cy l20</strain>
    </source>
</reference>
<accession>F0RCG0</accession>
<dbReference type="EMBL" id="CP002534">
    <property type="protein sequence ID" value="ADY28637.1"/>
    <property type="molecule type" value="Genomic_DNA"/>
</dbReference>
<dbReference type="KEGG" id="cly:Celly_0805"/>
<dbReference type="HOGENOM" id="CLU_075662_2_0_10"/>
<evidence type="ECO:0000313" key="2">
    <source>
        <dbReference type="Proteomes" id="UP000007487"/>
    </source>
</evidence>
<dbReference type="STRING" id="867900.Celly_0805"/>
<dbReference type="NCBIfam" id="TIGR04282">
    <property type="entry name" value="glyco_like_cofC"/>
    <property type="match status" value="1"/>
</dbReference>
<sequence length="217" mass="24901">MPRKFINYILNKLNKNLLLIFTRNPELGKCKTRLAAKTGDKIALDIYKFLLNHTIAITQNLNADKQVHYSVAIRDNDIWSNNIYHKKLQNGNDLGSRMMNAFKQGFADGYKNIIIIGSDLFDITTTDIENAFDHLLKNDFVIGPATDGGYYLLGMKKLNSSVFKNKDWGTNTVLKDTLNNLKDEKIKLLEAKNDVDYYEDIKDIDAFKPFLKNIKND</sequence>
<keyword evidence="2" id="KW-1185">Reference proteome</keyword>
<name>F0RCG0_CELLC</name>